<feature type="domain" description="RNA polymerase sigma-70 region 2" evidence="5">
    <location>
        <begin position="13"/>
        <end position="79"/>
    </location>
</feature>
<evidence type="ECO:0000259" key="5">
    <source>
        <dbReference type="Pfam" id="PF04542"/>
    </source>
</evidence>
<evidence type="ECO:0000256" key="3">
    <source>
        <dbReference type="ARBA" id="ARBA00023082"/>
    </source>
</evidence>
<dbReference type="Pfam" id="PF08281">
    <property type="entry name" value="Sigma70_r4_2"/>
    <property type="match status" value="1"/>
</dbReference>
<accession>A0ABS0JUX1</accession>
<protein>
    <submittedName>
        <fullName evidence="8">RNA polymerase sigma-70 factor (ECF subfamily)</fullName>
    </submittedName>
</protein>
<keyword evidence="4" id="KW-0804">Transcription</keyword>
<gene>
    <name evidence="8" type="ORF">IW249_000202</name>
</gene>
<dbReference type="InterPro" id="IPR013324">
    <property type="entry name" value="RNA_pol_sigma_r3/r4-like"/>
</dbReference>
<organism evidence="8 9">
    <name type="scientific">Micromonospora vinacea</name>
    <dbReference type="NCBI Taxonomy" id="709878"/>
    <lineage>
        <taxon>Bacteria</taxon>
        <taxon>Bacillati</taxon>
        <taxon>Actinomycetota</taxon>
        <taxon>Actinomycetes</taxon>
        <taxon>Micromonosporales</taxon>
        <taxon>Micromonosporaceae</taxon>
        <taxon>Micromonospora</taxon>
    </lineage>
</organism>
<dbReference type="InterPro" id="IPR036388">
    <property type="entry name" value="WH-like_DNA-bd_sf"/>
</dbReference>
<dbReference type="Gene3D" id="1.10.1740.10">
    <property type="match status" value="1"/>
</dbReference>
<dbReference type="PANTHER" id="PTHR47756:SF2">
    <property type="entry name" value="BLL6612 PROTEIN"/>
    <property type="match status" value="1"/>
</dbReference>
<dbReference type="InterPro" id="IPR046531">
    <property type="entry name" value="DUF6596"/>
</dbReference>
<evidence type="ECO:0000313" key="8">
    <source>
        <dbReference type="EMBL" id="MBG6099788.1"/>
    </source>
</evidence>
<dbReference type="InterPro" id="IPR013325">
    <property type="entry name" value="RNA_pol_sigma_r2"/>
</dbReference>
<proteinExistence type="inferred from homology"/>
<name>A0ABS0JUX1_9ACTN</name>
<evidence type="ECO:0000259" key="6">
    <source>
        <dbReference type="Pfam" id="PF08281"/>
    </source>
</evidence>
<comment type="caution">
    <text evidence="8">The sequence shown here is derived from an EMBL/GenBank/DDBJ whole genome shotgun (WGS) entry which is preliminary data.</text>
</comment>
<dbReference type="RefSeq" id="WP_196919039.1">
    <property type="nucleotide sequence ID" value="NZ_JADOTY010000001.1"/>
</dbReference>
<keyword evidence="9" id="KW-1185">Reference proteome</keyword>
<keyword evidence="2" id="KW-0805">Transcription regulation</keyword>
<evidence type="ECO:0000256" key="2">
    <source>
        <dbReference type="ARBA" id="ARBA00023015"/>
    </source>
</evidence>
<keyword evidence="3" id="KW-0731">Sigma factor</keyword>
<sequence>MSQPTYAELARVVRDHAGQLAASLVHLVGDFSAAEDLVQDAIEAALTHWPVEGIPDRPAAWMYTVARRRGLDQIRREQRHRRKLALVAWPAEPPPDDRLRLIFTCCHPALPRAAQVALTLRVVCGLTTAQIARAFLVPESTVGQRITRAKRKINDAGIPYRIPSADDLGPRLTEVLAVIYLLFNEGYLSTGGDQAQSRDLADDAEFLAALLHQLMPTEPEVAGLLALIRLHRARISARFDRDDEIVQLQHQDRSLWNRRAIAAAGRLIAQAAARRRAGPYQLQAAIVACHAEATRWEETDWTQITVLYDLLLRLAPSPVTRLHRAIALRYVSGPSFALTEVDALAGELNDYHLFHATRAELLRDLGDATQARTADERALALATNPAERSLLRHRLNWA</sequence>
<feature type="domain" description="RNA polymerase sigma factor 70 region 4 type 2" evidence="6">
    <location>
        <begin position="102"/>
        <end position="153"/>
    </location>
</feature>
<dbReference type="PANTHER" id="PTHR47756">
    <property type="entry name" value="BLL6612 PROTEIN-RELATED"/>
    <property type="match status" value="1"/>
</dbReference>
<dbReference type="Proteomes" id="UP000631791">
    <property type="component" value="Unassembled WGS sequence"/>
</dbReference>
<evidence type="ECO:0000259" key="7">
    <source>
        <dbReference type="Pfam" id="PF20239"/>
    </source>
</evidence>
<dbReference type="Pfam" id="PF20239">
    <property type="entry name" value="DUF6596"/>
    <property type="match status" value="1"/>
</dbReference>
<dbReference type="SUPFAM" id="SSF88946">
    <property type="entry name" value="Sigma2 domain of RNA polymerase sigma factors"/>
    <property type="match status" value="1"/>
</dbReference>
<dbReference type="Gene3D" id="1.10.10.10">
    <property type="entry name" value="Winged helix-like DNA-binding domain superfamily/Winged helix DNA-binding domain"/>
    <property type="match status" value="1"/>
</dbReference>
<dbReference type="InterPro" id="IPR007627">
    <property type="entry name" value="RNA_pol_sigma70_r2"/>
</dbReference>
<evidence type="ECO:0000256" key="1">
    <source>
        <dbReference type="ARBA" id="ARBA00010641"/>
    </source>
</evidence>
<feature type="domain" description="DUF6596" evidence="7">
    <location>
        <begin position="171"/>
        <end position="272"/>
    </location>
</feature>
<dbReference type="EMBL" id="JADOTY010000001">
    <property type="protein sequence ID" value="MBG6099788.1"/>
    <property type="molecule type" value="Genomic_DNA"/>
</dbReference>
<dbReference type="InterPro" id="IPR013249">
    <property type="entry name" value="RNA_pol_sigma70_r4_t2"/>
</dbReference>
<evidence type="ECO:0000256" key="4">
    <source>
        <dbReference type="ARBA" id="ARBA00023163"/>
    </source>
</evidence>
<reference evidence="8 9" key="1">
    <citation type="submission" date="2020-11" db="EMBL/GenBank/DDBJ databases">
        <title>Sequencing the genomes of 1000 actinobacteria strains.</title>
        <authorList>
            <person name="Klenk H.-P."/>
        </authorList>
    </citation>
    <scope>NUCLEOTIDE SEQUENCE [LARGE SCALE GENOMIC DNA]</scope>
    <source>
        <strain evidence="8 9">DSM 101695</strain>
    </source>
</reference>
<dbReference type="NCBIfam" id="TIGR02937">
    <property type="entry name" value="sigma70-ECF"/>
    <property type="match status" value="1"/>
</dbReference>
<comment type="similarity">
    <text evidence="1">Belongs to the sigma-70 factor family. ECF subfamily.</text>
</comment>
<dbReference type="SUPFAM" id="SSF88659">
    <property type="entry name" value="Sigma3 and sigma4 domains of RNA polymerase sigma factors"/>
    <property type="match status" value="1"/>
</dbReference>
<dbReference type="Pfam" id="PF04542">
    <property type="entry name" value="Sigma70_r2"/>
    <property type="match status" value="1"/>
</dbReference>
<dbReference type="InterPro" id="IPR014284">
    <property type="entry name" value="RNA_pol_sigma-70_dom"/>
</dbReference>
<evidence type="ECO:0000313" key="9">
    <source>
        <dbReference type="Proteomes" id="UP000631791"/>
    </source>
</evidence>